<dbReference type="InterPro" id="IPR050471">
    <property type="entry name" value="AB_hydrolase"/>
</dbReference>
<evidence type="ECO:0000313" key="2">
    <source>
        <dbReference type="EMBL" id="PWE53186.1"/>
    </source>
</evidence>
<dbReference type="InterPro" id="IPR000073">
    <property type="entry name" value="AB_hydrolase_1"/>
</dbReference>
<dbReference type="PANTHER" id="PTHR43433:SF5">
    <property type="entry name" value="AB HYDROLASE-1 DOMAIN-CONTAINING PROTEIN"/>
    <property type="match status" value="1"/>
</dbReference>
<evidence type="ECO:0000313" key="3">
    <source>
        <dbReference type="Proteomes" id="UP000245252"/>
    </source>
</evidence>
<organism evidence="2 3">
    <name type="scientific">Metarhizobium album</name>
    <dbReference type="NCBI Taxonomy" id="2182425"/>
    <lineage>
        <taxon>Bacteria</taxon>
        <taxon>Pseudomonadati</taxon>
        <taxon>Pseudomonadota</taxon>
        <taxon>Alphaproteobacteria</taxon>
        <taxon>Hyphomicrobiales</taxon>
        <taxon>Rhizobiaceae</taxon>
        <taxon>Metarhizobium</taxon>
    </lineage>
</organism>
<dbReference type="InterPro" id="IPR000639">
    <property type="entry name" value="Epox_hydrolase-like"/>
</dbReference>
<dbReference type="Proteomes" id="UP000245252">
    <property type="component" value="Unassembled WGS sequence"/>
</dbReference>
<dbReference type="AlphaFoldDB" id="A0A2U2DIP9"/>
<dbReference type="SUPFAM" id="SSF53474">
    <property type="entry name" value="alpha/beta-Hydrolases"/>
    <property type="match status" value="1"/>
</dbReference>
<dbReference type="EMBL" id="QFBC01000017">
    <property type="protein sequence ID" value="PWE53186.1"/>
    <property type="molecule type" value="Genomic_DNA"/>
</dbReference>
<proteinExistence type="predicted"/>
<keyword evidence="2" id="KW-0378">Hydrolase</keyword>
<feature type="domain" description="AB hydrolase-1" evidence="1">
    <location>
        <begin position="22"/>
        <end position="244"/>
    </location>
</feature>
<dbReference type="RefSeq" id="WP_109461228.1">
    <property type="nucleotide sequence ID" value="NZ_QFBC01000017.1"/>
</dbReference>
<dbReference type="Pfam" id="PF00561">
    <property type="entry name" value="Abhydrolase_1"/>
    <property type="match status" value="1"/>
</dbReference>
<dbReference type="OrthoDB" id="9796770at2"/>
<name>A0A2U2DIP9_9HYPH</name>
<dbReference type="InterPro" id="IPR029058">
    <property type="entry name" value="AB_hydrolase_fold"/>
</dbReference>
<gene>
    <name evidence="2" type="ORF">DEM27_26315</name>
</gene>
<dbReference type="Gene3D" id="3.40.50.1820">
    <property type="entry name" value="alpha/beta hydrolase"/>
    <property type="match status" value="1"/>
</dbReference>
<reference evidence="2 3" key="1">
    <citation type="submission" date="2018-05" db="EMBL/GenBank/DDBJ databases">
        <title>The draft genome of strain NS-104.</title>
        <authorList>
            <person name="Hang P."/>
            <person name="Jiang J."/>
        </authorList>
    </citation>
    <scope>NUCLEOTIDE SEQUENCE [LARGE SCALE GENOMIC DNA]</scope>
    <source>
        <strain evidence="2 3">NS-104</strain>
    </source>
</reference>
<dbReference type="PRINTS" id="PR00412">
    <property type="entry name" value="EPOXHYDRLASE"/>
</dbReference>
<dbReference type="PANTHER" id="PTHR43433">
    <property type="entry name" value="HYDROLASE, ALPHA/BETA FOLD FAMILY PROTEIN"/>
    <property type="match status" value="1"/>
</dbReference>
<sequence length="265" mass="28673">MPTVSVSDGCRVTYDVSGQGEALLLIPGLGGAASFWSDIVPLLADRYRVIAFDHRGTGRSDRPEGPYSISRIAGDAIEILKAENIDAAHVVGHSTGGMVAQYMALDAPGVVKTLVISGSWEKPDARFRAMFEARLAVLREAGPRVYQKLTHAIGFPASFLDENEKLLQRAVDNAAATLSPMSVAEARIEMLLIDERSNDLSKITVPALVIGATDDALIPFAHSRTLAAMIPGARLAVIDGAHFFPRVHPEQYAETVRRFLEETHE</sequence>
<comment type="caution">
    <text evidence="2">The sequence shown here is derived from an EMBL/GenBank/DDBJ whole genome shotgun (WGS) entry which is preliminary data.</text>
</comment>
<evidence type="ECO:0000259" key="1">
    <source>
        <dbReference type="Pfam" id="PF00561"/>
    </source>
</evidence>
<dbReference type="GO" id="GO:0016787">
    <property type="term" value="F:hydrolase activity"/>
    <property type="evidence" value="ECO:0007669"/>
    <property type="project" value="UniProtKB-KW"/>
</dbReference>
<keyword evidence="3" id="KW-1185">Reference proteome</keyword>
<accession>A0A2U2DIP9</accession>
<protein>
    <submittedName>
        <fullName evidence="2">Alpha/beta hydrolase</fullName>
    </submittedName>
</protein>
<dbReference type="PRINTS" id="PR00111">
    <property type="entry name" value="ABHYDROLASE"/>
</dbReference>